<name>A0A3Q7IH61_SOLLC</name>
<sequence length="27" mass="3013">METIVKLSITLLLLLLTLLTKGKISKE</sequence>
<dbReference type="InParanoid" id="A0A3Q7IH61"/>
<evidence type="ECO:0000313" key="2">
    <source>
        <dbReference type="Proteomes" id="UP000004994"/>
    </source>
</evidence>
<evidence type="ECO:0000313" key="1">
    <source>
        <dbReference type="EnsemblPlants" id="Solyc10g054663.1.1"/>
    </source>
</evidence>
<accession>A0A3Q7IH61</accession>
<keyword evidence="2" id="KW-1185">Reference proteome</keyword>
<reference evidence="1" key="1">
    <citation type="journal article" date="2012" name="Nature">
        <title>The tomato genome sequence provides insights into fleshy fruit evolution.</title>
        <authorList>
            <consortium name="Tomato Genome Consortium"/>
        </authorList>
    </citation>
    <scope>NUCLEOTIDE SEQUENCE [LARGE SCALE GENOMIC DNA]</scope>
    <source>
        <strain evidence="1">cv. Heinz 1706</strain>
    </source>
</reference>
<dbReference type="Gramene" id="Solyc10g054663.1.1">
    <property type="protein sequence ID" value="Solyc10g054663.1.1"/>
    <property type="gene ID" value="Solyc10g054663.1"/>
</dbReference>
<reference evidence="1" key="2">
    <citation type="submission" date="2019-01" db="UniProtKB">
        <authorList>
            <consortium name="EnsemblPlants"/>
        </authorList>
    </citation>
    <scope>IDENTIFICATION</scope>
    <source>
        <strain evidence="1">cv. Heinz 1706</strain>
    </source>
</reference>
<organism evidence="1">
    <name type="scientific">Solanum lycopersicum</name>
    <name type="common">Tomato</name>
    <name type="synonym">Lycopersicon esculentum</name>
    <dbReference type="NCBI Taxonomy" id="4081"/>
    <lineage>
        <taxon>Eukaryota</taxon>
        <taxon>Viridiplantae</taxon>
        <taxon>Streptophyta</taxon>
        <taxon>Embryophyta</taxon>
        <taxon>Tracheophyta</taxon>
        <taxon>Spermatophyta</taxon>
        <taxon>Magnoliopsida</taxon>
        <taxon>eudicotyledons</taxon>
        <taxon>Gunneridae</taxon>
        <taxon>Pentapetalae</taxon>
        <taxon>asterids</taxon>
        <taxon>lamiids</taxon>
        <taxon>Solanales</taxon>
        <taxon>Solanaceae</taxon>
        <taxon>Solanoideae</taxon>
        <taxon>Solaneae</taxon>
        <taxon>Solanum</taxon>
        <taxon>Solanum subgen. Lycopersicon</taxon>
    </lineage>
</organism>
<dbReference type="EnsemblPlants" id="Solyc10g054663.1.1">
    <property type="protein sequence ID" value="Solyc10g054663.1.1"/>
    <property type="gene ID" value="Solyc10g054663.1"/>
</dbReference>
<dbReference type="PaxDb" id="4081-Solyc10g054670.1.1"/>
<protein>
    <submittedName>
        <fullName evidence="1">Uncharacterized protein</fullName>
    </submittedName>
</protein>
<dbReference type="Proteomes" id="UP000004994">
    <property type="component" value="Chromosome 10"/>
</dbReference>
<dbReference type="AlphaFoldDB" id="A0A3Q7IH61"/>
<proteinExistence type="predicted"/>